<accession>A0A078M8J1</accession>
<dbReference type="AlphaFoldDB" id="A0A078M8J1"/>
<proteinExistence type="inferred from homology"/>
<dbReference type="NCBIfam" id="NF004837">
    <property type="entry name" value="PRK06187.1"/>
    <property type="match status" value="1"/>
</dbReference>
<dbReference type="SUPFAM" id="SSF56801">
    <property type="entry name" value="Acetyl-CoA synthetase-like"/>
    <property type="match status" value="1"/>
</dbReference>
<dbReference type="InterPro" id="IPR042099">
    <property type="entry name" value="ANL_N_sf"/>
</dbReference>
<dbReference type="GO" id="GO:0031956">
    <property type="term" value="F:medium-chain fatty acid-CoA ligase activity"/>
    <property type="evidence" value="ECO:0007669"/>
    <property type="project" value="TreeGrafter"/>
</dbReference>
<dbReference type="Pfam" id="PF13193">
    <property type="entry name" value="AMP-binding_C"/>
    <property type="match status" value="1"/>
</dbReference>
<reference evidence="5" key="1">
    <citation type="submission" date="2014-07" db="EMBL/GenBank/DDBJ databases">
        <authorList>
            <person name="Urmite Genomes Urmite Genomes"/>
        </authorList>
    </citation>
    <scope>NUCLEOTIDE SEQUENCE</scope>
    <source>
        <strain evidence="5">13S34_air</strain>
    </source>
</reference>
<dbReference type="Pfam" id="PF00501">
    <property type="entry name" value="AMP-binding"/>
    <property type="match status" value="1"/>
</dbReference>
<evidence type="ECO:0000313" key="5">
    <source>
        <dbReference type="EMBL" id="CEA03713.1"/>
    </source>
</evidence>
<sequence length="508" mass="56863">MHVSEALAINATRHPNKLIFACEGREYTYRQFNEEVNRLAHGLLAKGYHKGDKIGIFMKNSDHFMLAFLAIVRVGFVAVPINFRLTSTETSYILEQSEAKAVFCDDVFEETVVGASAKTERTHDIIVQPIAQHADSIDWATVRTDDTSYPRVLVTGADDAEILYTSGTTGYPKGALFDHQTVINVHISYTLCLTLTSEHRALCIAPLFHSAQLNGMTLTAIYLGMFTVIHRDFNPEAVLADIEKYKLSAFFGVPAMYTSLLQVPNKEQYDLSTIDKCMYGAAPMAPALIESAMQLFGTRSFYNFCGMTEAGPGGIFLKPEEHDTKLGAGGKAMFLYNTRVVDEDMNDVTPGEIGEFIMRGATIMKEYYRKPEETQKTFRDGWLMTGDLATIDEDGYITVVDRKKDMIISGGENVYSVEVEQVLNSHPHILEAATIGLPDERWGESVTAVIVAKPNVVIDEQEIIAYCREHIASYKIPRKFLYEDALPRNASGKILKYQLRDEYIKTQV</sequence>
<evidence type="ECO:0000259" key="3">
    <source>
        <dbReference type="Pfam" id="PF00501"/>
    </source>
</evidence>
<dbReference type="Gene3D" id="3.40.50.12780">
    <property type="entry name" value="N-terminal domain of ligase-like"/>
    <property type="match status" value="1"/>
</dbReference>
<dbReference type="PROSITE" id="PS00455">
    <property type="entry name" value="AMP_BINDING"/>
    <property type="match status" value="1"/>
</dbReference>
<protein>
    <submittedName>
        <fullName evidence="5">Long-chain-fatty-acid--CoA ligase</fullName>
    </submittedName>
</protein>
<dbReference type="GO" id="GO:0006631">
    <property type="term" value="P:fatty acid metabolic process"/>
    <property type="evidence" value="ECO:0007669"/>
    <property type="project" value="TreeGrafter"/>
</dbReference>
<evidence type="ECO:0000256" key="1">
    <source>
        <dbReference type="ARBA" id="ARBA00006432"/>
    </source>
</evidence>
<keyword evidence="2 5" id="KW-0436">Ligase</keyword>
<feature type="domain" description="AMP-dependent synthetase/ligase" evidence="3">
    <location>
        <begin position="10"/>
        <end position="368"/>
    </location>
</feature>
<dbReference type="Gene3D" id="3.30.300.30">
    <property type="match status" value="1"/>
</dbReference>
<dbReference type="PATRIC" id="fig|1461583.4.peg.1597"/>
<gene>
    <name evidence="5" type="primary">lcfB_4</name>
    <name evidence="5" type="ORF">BN1050_01661</name>
</gene>
<dbReference type="PANTHER" id="PTHR43201:SF5">
    <property type="entry name" value="MEDIUM-CHAIN ACYL-COA LIGASE ACSF2, MITOCHONDRIAL"/>
    <property type="match status" value="1"/>
</dbReference>
<dbReference type="EMBL" id="LN483075">
    <property type="protein sequence ID" value="CEA03713.1"/>
    <property type="molecule type" value="Genomic_DNA"/>
</dbReference>
<organism evidence="5">
    <name type="scientific">Metalysinibacillus saudimassiliensis</name>
    <dbReference type="NCBI Taxonomy" id="1461583"/>
    <lineage>
        <taxon>Bacteria</taxon>
        <taxon>Bacillati</taxon>
        <taxon>Bacillota</taxon>
        <taxon>Bacilli</taxon>
        <taxon>Bacillales</taxon>
        <taxon>Caryophanaceae</taxon>
        <taxon>Metalysinibacillus</taxon>
    </lineage>
</organism>
<dbReference type="FunFam" id="3.30.300.30:FF:000008">
    <property type="entry name" value="2,3-dihydroxybenzoate-AMP ligase"/>
    <property type="match status" value="1"/>
</dbReference>
<evidence type="ECO:0000259" key="4">
    <source>
        <dbReference type="Pfam" id="PF13193"/>
    </source>
</evidence>
<comment type="similarity">
    <text evidence="1">Belongs to the ATP-dependent AMP-binding enzyme family.</text>
</comment>
<dbReference type="InterPro" id="IPR020845">
    <property type="entry name" value="AMP-binding_CS"/>
</dbReference>
<dbReference type="HOGENOM" id="CLU_000022_59_7_9"/>
<name>A0A078M8J1_9BACL</name>
<feature type="domain" description="AMP-binding enzyme C-terminal" evidence="4">
    <location>
        <begin position="418"/>
        <end position="493"/>
    </location>
</feature>
<dbReference type="InterPro" id="IPR025110">
    <property type="entry name" value="AMP-bd_C"/>
</dbReference>
<dbReference type="CDD" id="cd17631">
    <property type="entry name" value="FACL_FadD13-like"/>
    <property type="match status" value="1"/>
</dbReference>
<evidence type="ECO:0000256" key="2">
    <source>
        <dbReference type="ARBA" id="ARBA00022598"/>
    </source>
</evidence>
<dbReference type="PANTHER" id="PTHR43201">
    <property type="entry name" value="ACYL-COA SYNTHETASE"/>
    <property type="match status" value="1"/>
</dbReference>
<dbReference type="InterPro" id="IPR045851">
    <property type="entry name" value="AMP-bd_C_sf"/>
</dbReference>
<dbReference type="InterPro" id="IPR000873">
    <property type="entry name" value="AMP-dep_synth/lig_dom"/>
</dbReference>